<accession>A0A4Z1EX25</accession>
<gene>
    <name evidence="2" type="ORF">BTUL_0032g00120</name>
</gene>
<evidence type="ECO:0000313" key="2">
    <source>
        <dbReference type="EMBL" id="TGO16050.1"/>
    </source>
</evidence>
<proteinExistence type="predicted"/>
<sequence>MQARFPTIKTKITSLAFKQAPVKLLERPIQIPYIDNPDSNHPNSFSYDTQNERYTSHLHIPNNQKELTATHQLSDQLPNTPIHIPTYIANQNTGQPSQNFSEPTPIIQVPQQDYDNKSAKHMRHETEETSHTD</sequence>
<reference evidence="2 3" key="1">
    <citation type="submission" date="2017-12" db="EMBL/GenBank/DDBJ databases">
        <title>Comparative genomics of Botrytis spp.</title>
        <authorList>
            <person name="Valero-Jimenez C.A."/>
            <person name="Tapia P."/>
            <person name="Veloso J."/>
            <person name="Silva-Moreno E."/>
            <person name="Staats M."/>
            <person name="Valdes J.H."/>
            <person name="Van Kan J.A.L."/>
        </authorList>
    </citation>
    <scope>NUCLEOTIDE SEQUENCE [LARGE SCALE GENOMIC DNA]</scope>
    <source>
        <strain evidence="2 3">Bt9001</strain>
    </source>
</reference>
<dbReference type="Proteomes" id="UP000297777">
    <property type="component" value="Unassembled WGS sequence"/>
</dbReference>
<keyword evidence="3" id="KW-1185">Reference proteome</keyword>
<dbReference type="EMBL" id="PQXH01000032">
    <property type="protein sequence ID" value="TGO16050.1"/>
    <property type="molecule type" value="Genomic_DNA"/>
</dbReference>
<feature type="compositionally biased region" description="Basic and acidic residues" evidence="1">
    <location>
        <begin position="114"/>
        <end position="133"/>
    </location>
</feature>
<organism evidence="2 3">
    <name type="scientific">Botrytis tulipae</name>
    <dbReference type="NCBI Taxonomy" id="87230"/>
    <lineage>
        <taxon>Eukaryota</taxon>
        <taxon>Fungi</taxon>
        <taxon>Dikarya</taxon>
        <taxon>Ascomycota</taxon>
        <taxon>Pezizomycotina</taxon>
        <taxon>Leotiomycetes</taxon>
        <taxon>Helotiales</taxon>
        <taxon>Sclerotiniaceae</taxon>
        <taxon>Botrytis</taxon>
    </lineage>
</organism>
<feature type="region of interest" description="Disordered" evidence="1">
    <location>
        <begin position="76"/>
        <end position="133"/>
    </location>
</feature>
<protein>
    <submittedName>
        <fullName evidence="2">Uncharacterized protein</fullName>
    </submittedName>
</protein>
<name>A0A4Z1EX25_9HELO</name>
<comment type="caution">
    <text evidence="2">The sequence shown here is derived from an EMBL/GenBank/DDBJ whole genome shotgun (WGS) entry which is preliminary data.</text>
</comment>
<evidence type="ECO:0000313" key="3">
    <source>
        <dbReference type="Proteomes" id="UP000297777"/>
    </source>
</evidence>
<dbReference type="AlphaFoldDB" id="A0A4Z1EX25"/>
<feature type="compositionally biased region" description="Polar residues" evidence="1">
    <location>
        <begin position="88"/>
        <end position="102"/>
    </location>
</feature>
<evidence type="ECO:0000256" key="1">
    <source>
        <dbReference type="SAM" id="MobiDB-lite"/>
    </source>
</evidence>